<name>A0A2X0WN42_9GAMM</name>
<gene>
    <name evidence="2" type="ORF">NCTC13093_00941</name>
</gene>
<dbReference type="AlphaFoldDB" id="A0A2X0WN42"/>
<dbReference type="PIRSF" id="PIRSF028687">
    <property type="entry name" value="UCP028687"/>
    <property type="match status" value="1"/>
</dbReference>
<evidence type="ECO:0000313" key="3">
    <source>
        <dbReference type="Proteomes" id="UP000250086"/>
    </source>
</evidence>
<accession>A0A2X0WN42</accession>
<dbReference type="OrthoDB" id="7348506at2"/>
<dbReference type="EMBL" id="UAPV01000001">
    <property type="protein sequence ID" value="SPT69563.1"/>
    <property type="molecule type" value="Genomic_DNA"/>
</dbReference>
<proteinExistence type="predicted"/>
<feature type="chain" id="PRO_5016169775" evidence="1">
    <location>
        <begin position="20"/>
        <end position="153"/>
    </location>
</feature>
<evidence type="ECO:0000256" key="1">
    <source>
        <dbReference type="SAM" id="SignalP"/>
    </source>
</evidence>
<evidence type="ECO:0000313" key="2">
    <source>
        <dbReference type="EMBL" id="SPT69563.1"/>
    </source>
</evidence>
<keyword evidence="1" id="KW-0732">Signal</keyword>
<dbReference type="Proteomes" id="UP000250086">
    <property type="component" value="Unassembled WGS sequence"/>
</dbReference>
<protein>
    <submittedName>
        <fullName evidence="2">Protein of uncharacterized function, DUF400</fullName>
    </submittedName>
</protein>
<feature type="signal peptide" evidence="1">
    <location>
        <begin position="1"/>
        <end position="19"/>
    </location>
</feature>
<sequence length="153" mass="17214">MKKTTLAAVLCLMALSVTACSNFLSRTELTRNIIYTDTGVNEPDVFPVLRASGHALISVQRGPTPNQKMLQAMRASKLEAYKELSEQVYGIYIDARDSASNSIHRQDKLESQVNGMVRGARVIRQYPVGDTYVTELELDSKVIYEMYQMRNAF</sequence>
<dbReference type="RefSeq" id="WP_113743722.1">
    <property type="nucleotide sequence ID" value="NZ_UAPU01000007.1"/>
</dbReference>
<keyword evidence="3" id="KW-1185">Reference proteome</keyword>
<organism evidence="2 3">
    <name type="scientific">Anaerobiospirillum thomasii</name>
    <dbReference type="NCBI Taxonomy" id="179995"/>
    <lineage>
        <taxon>Bacteria</taxon>
        <taxon>Pseudomonadati</taxon>
        <taxon>Pseudomonadota</taxon>
        <taxon>Gammaproteobacteria</taxon>
        <taxon>Aeromonadales</taxon>
        <taxon>Succinivibrionaceae</taxon>
        <taxon>Anaerobiospirillum</taxon>
    </lineage>
</organism>
<reference evidence="2 3" key="1">
    <citation type="submission" date="2018-06" db="EMBL/GenBank/DDBJ databases">
        <authorList>
            <consortium name="Pathogen Informatics"/>
            <person name="Doyle S."/>
        </authorList>
    </citation>
    <scope>NUCLEOTIDE SEQUENCE [LARGE SCALE GENOMIC DNA]</scope>
    <source>
        <strain evidence="2 3">NCTC13093</strain>
    </source>
</reference>
<dbReference type="InterPro" id="IPR007293">
    <property type="entry name" value="FlgP"/>
</dbReference>
<dbReference type="PROSITE" id="PS51257">
    <property type="entry name" value="PROKAR_LIPOPROTEIN"/>
    <property type="match status" value="1"/>
</dbReference>